<feature type="transmembrane region" description="Helical" evidence="1">
    <location>
        <begin position="21"/>
        <end position="45"/>
    </location>
</feature>
<protein>
    <recommendedName>
        <fullName evidence="4">LPS export ABC transporter periplasmic protein LptC</fullName>
    </recommendedName>
</protein>
<evidence type="ECO:0000313" key="3">
    <source>
        <dbReference type="Proteomes" id="UP000825799"/>
    </source>
</evidence>
<organism evidence="2 3">
    <name type="scientific">Devosia salina</name>
    <dbReference type="NCBI Taxonomy" id="2860336"/>
    <lineage>
        <taxon>Bacteria</taxon>
        <taxon>Pseudomonadati</taxon>
        <taxon>Pseudomonadota</taxon>
        <taxon>Alphaproteobacteria</taxon>
        <taxon>Hyphomicrobiales</taxon>
        <taxon>Devosiaceae</taxon>
        <taxon>Devosia</taxon>
    </lineage>
</organism>
<evidence type="ECO:0008006" key="4">
    <source>
        <dbReference type="Google" id="ProtNLM"/>
    </source>
</evidence>
<accession>A0ABX8WE42</accession>
<proteinExistence type="predicted"/>
<sequence length="217" mass="22933">MPALAGPRQSYQQLARRNGRVAMLRLAVPLLGALVLGGLMAQIYLASLTGRFDIAHVTVTPDAVAIEAPVYVGTLADGSSYRVWAERARAASTQSELIDLTDAHLVINRIDGVQLTMEAAEAQLDTARQLTLVPGLADVADSTGTVGTLRDSIFDWQAQLLTTRGPVAIDYADGSTVRAQGLVYDAAAVDWTFERSVVTLPSTPGEGDPGAIGDETQ</sequence>
<dbReference type="RefSeq" id="WP_220305424.1">
    <property type="nucleotide sequence ID" value="NZ_CP080590.1"/>
</dbReference>
<keyword evidence="1" id="KW-1133">Transmembrane helix</keyword>
<keyword evidence="3" id="KW-1185">Reference proteome</keyword>
<keyword evidence="1" id="KW-0472">Membrane</keyword>
<reference evidence="2 3" key="1">
    <citation type="submission" date="2021-08" db="EMBL/GenBank/DDBJ databases">
        <title>Devosia salina sp. nov., isolated from the South China Sea sediment.</title>
        <authorList>
            <person name="Zhou Z."/>
        </authorList>
    </citation>
    <scope>NUCLEOTIDE SEQUENCE [LARGE SCALE GENOMIC DNA]</scope>
    <source>
        <strain evidence="2 3">SCS-3</strain>
    </source>
</reference>
<dbReference type="Proteomes" id="UP000825799">
    <property type="component" value="Chromosome"/>
</dbReference>
<keyword evidence="1" id="KW-0812">Transmembrane</keyword>
<gene>
    <name evidence="2" type="ORF">K1X15_20785</name>
</gene>
<evidence type="ECO:0000313" key="2">
    <source>
        <dbReference type="EMBL" id="QYO76962.1"/>
    </source>
</evidence>
<dbReference type="EMBL" id="CP080590">
    <property type="protein sequence ID" value="QYO76962.1"/>
    <property type="molecule type" value="Genomic_DNA"/>
</dbReference>
<evidence type="ECO:0000256" key="1">
    <source>
        <dbReference type="SAM" id="Phobius"/>
    </source>
</evidence>
<name>A0ABX8WE42_9HYPH</name>